<comment type="caution">
    <text evidence="1">The sequence shown here is derived from an EMBL/GenBank/DDBJ whole genome shotgun (WGS) entry which is preliminary data.</text>
</comment>
<keyword evidence="2" id="KW-1185">Reference proteome</keyword>
<evidence type="ECO:0000313" key="1">
    <source>
        <dbReference type="EMBL" id="KZS08777.1"/>
    </source>
</evidence>
<dbReference type="EMBL" id="LRGB01002190">
    <property type="protein sequence ID" value="KZS08777.1"/>
    <property type="molecule type" value="Genomic_DNA"/>
</dbReference>
<name>A0A164RMD3_9CRUS</name>
<reference evidence="1 2" key="1">
    <citation type="submission" date="2016-03" db="EMBL/GenBank/DDBJ databases">
        <title>EvidentialGene: Evidence-directed Construction of Genes on Genomes.</title>
        <authorList>
            <person name="Gilbert D.G."/>
            <person name="Choi J.-H."/>
            <person name="Mockaitis K."/>
            <person name="Colbourne J."/>
            <person name="Pfrender M."/>
        </authorList>
    </citation>
    <scope>NUCLEOTIDE SEQUENCE [LARGE SCALE GENOMIC DNA]</scope>
    <source>
        <strain evidence="1 2">Xinb3</strain>
        <tissue evidence="1">Complete organism</tissue>
    </source>
</reference>
<dbReference type="AlphaFoldDB" id="A0A164RMD3"/>
<evidence type="ECO:0000313" key="2">
    <source>
        <dbReference type="Proteomes" id="UP000076858"/>
    </source>
</evidence>
<dbReference type="Proteomes" id="UP000076858">
    <property type="component" value="Unassembled WGS sequence"/>
</dbReference>
<accession>A0A164RMD3</accession>
<gene>
    <name evidence="1" type="ORF">APZ42_027485</name>
</gene>
<sequence>MVPKTTMVRPNSPSCRLLCRGAIKKRGEPLGRRQKDQDKKRLKKLRLKKSHTITIRTIIKDMRPTAQ</sequence>
<protein>
    <submittedName>
        <fullName evidence="1">Uncharacterized protein</fullName>
    </submittedName>
</protein>
<organism evidence="1 2">
    <name type="scientific">Daphnia magna</name>
    <dbReference type="NCBI Taxonomy" id="35525"/>
    <lineage>
        <taxon>Eukaryota</taxon>
        <taxon>Metazoa</taxon>
        <taxon>Ecdysozoa</taxon>
        <taxon>Arthropoda</taxon>
        <taxon>Crustacea</taxon>
        <taxon>Branchiopoda</taxon>
        <taxon>Diplostraca</taxon>
        <taxon>Cladocera</taxon>
        <taxon>Anomopoda</taxon>
        <taxon>Daphniidae</taxon>
        <taxon>Daphnia</taxon>
    </lineage>
</organism>
<proteinExistence type="predicted"/>